<proteinExistence type="predicted"/>
<evidence type="ECO:0000313" key="3">
    <source>
        <dbReference type="WBParaSite" id="HPBE_0001440701-mRNA-1"/>
    </source>
</evidence>
<reference evidence="3" key="2">
    <citation type="submission" date="2019-09" db="UniProtKB">
        <authorList>
            <consortium name="WormBaseParasite"/>
        </authorList>
    </citation>
    <scope>IDENTIFICATION</scope>
</reference>
<dbReference type="EMBL" id="UZAH01028350">
    <property type="protein sequence ID" value="VDO99548.1"/>
    <property type="molecule type" value="Genomic_DNA"/>
</dbReference>
<sequence>MKEFPVREEEVRFAASTKLRALAVLASDKNVGRLPDNWQLDDEIPSKSNCKIDFPKIEKEFCIERFPLYKKGFTWKSLTEPLRDKSLRKLSPDVEELLRKASKDGIQMFVSGSESSRSSESWLR</sequence>
<name>A0A183G025_HELPZ</name>
<evidence type="ECO:0000313" key="1">
    <source>
        <dbReference type="EMBL" id="VDO99548.1"/>
    </source>
</evidence>
<reference evidence="1 2" key="1">
    <citation type="submission" date="2018-11" db="EMBL/GenBank/DDBJ databases">
        <authorList>
            <consortium name="Pathogen Informatics"/>
        </authorList>
    </citation>
    <scope>NUCLEOTIDE SEQUENCE [LARGE SCALE GENOMIC DNA]</scope>
</reference>
<dbReference type="WBParaSite" id="HPBE_0001440701-mRNA-1">
    <property type="protein sequence ID" value="HPBE_0001440701-mRNA-1"/>
    <property type="gene ID" value="HPBE_0001440701"/>
</dbReference>
<gene>
    <name evidence="1" type="ORF">HPBE_LOCUS14408</name>
</gene>
<dbReference type="AlphaFoldDB" id="A0A183G025"/>
<keyword evidence="2" id="KW-1185">Reference proteome</keyword>
<dbReference type="Proteomes" id="UP000050761">
    <property type="component" value="Unassembled WGS sequence"/>
</dbReference>
<accession>A0A3P8DG15</accession>
<evidence type="ECO:0000313" key="2">
    <source>
        <dbReference type="Proteomes" id="UP000050761"/>
    </source>
</evidence>
<accession>A0A183G025</accession>
<organism evidence="2 3">
    <name type="scientific">Heligmosomoides polygyrus</name>
    <name type="common">Parasitic roundworm</name>
    <dbReference type="NCBI Taxonomy" id="6339"/>
    <lineage>
        <taxon>Eukaryota</taxon>
        <taxon>Metazoa</taxon>
        <taxon>Ecdysozoa</taxon>
        <taxon>Nematoda</taxon>
        <taxon>Chromadorea</taxon>
        <taxon>Rhabditida</taxon>
        <taxon>Rhabditina</taxon>
        <taxon>Rhabditomorpha</taxon>
        <taxon>Strongyloidea</taxon>
        <taxon>Heligmosomidae</taxon>
        <taxon>Heligmosomoides</taxon>
    </lineage>
</organism>
<protein>
    <submittedName>
        <fullName evidence="3">RNA-directed DNA polymerase, eukaryota, reverse transcriptase zinc-binding domain protein</fullName>
    </submittedName>
</protein>